<name>Q01S63_SOLUE</name>
<evidence type="ECO:0000259" key="8">
    <source>
        <dbReference type="Pfam" id="PF00246"/>
    </source>
</evidence>
<dbReference type="HOGENOM" id="CLU_011471_0_0_0"/>
<proteinExistence type="inferred from homology"/>
<feature type="domain" description="Peptidase M14" evidence="8">
    <location>
        <begin position="45"/>
        <end position="204"/>
    </location>
</feature>
<dbReference type="PANTHER" id="PTHR11705">
    <property type="entry name" value="PROTEASE FAMILY M14 CARBOXYPEPTIDASE A,B"/>
    <property type="match status" value="1"/>
</dbReference>
<evidence type="ECO:0000256" key="6">
    <source>
        <dbReference type="ARBA" id="ARBA00023049"/>
    </source>
</evidence>
<dbReference type="KEGG" id="sus:Acid_6585"/>
<dbReference type="EMBL" id="CP000473">
    <property type="protein sequence ID" value="ABJ87507.1"/>
    <property type="molecule type" value="Genomic_DNA"/>
</dbReference>
<feature type="signal peptide" evidence="7">
    <location>
        <begin position="1"/>
        <end position="18"/>
    </location>
</feature>
<gene>
    <name evidence="9" type="ordered locus">Acid_6585</name>
</gene>
<dbReference type="GO" id="GO:0006508">
    <property type="term" value="P:proteolysis"/>
    <property type="evidence" value="ECO:0007669"/>
    <property type="project" value="UniProtKB-KW"/>
</dbReference>
<dbReference type="SUPFAM" id="SSF53187">
    <property type="entry name" value="Zn-dependent exopeptidases"/>
    <property type="match status" value="1"/>
</dbReference>
<dbReference type="CDD" id="cd06240">
    <property type="entry name" value="M14-like"/>
    <property type="match status" value="1"/>
</dbReference>
<evidence type="ECO:0000256" key="1">
    <source>
        <dbReference type="ARBA" id="ARBA00001947"/>
    </source>
</evidence>
<evidence type="ECO:0000256" key="4">
    <source>
        <dbReference type="ARBA" id="ARBA00022801"/>
    </source>
</evidence>
<feature type="chain" id="PRO_5004162552" description="Peptidase M14 domain-containing protein" evidence="7">
    <location>
        <begin position="19"/>
        <end position="954"/>
    </location>
</feature>
<dbReference type="GO" id="GO:0005615">
    <property type="term" value="C:extracellular space"/>
    <property type="evidence" value="ECO:0007669"/>
    <property type="project" value="TreeGrafter"/>
</dbReference>
<evidence type="ECO:0000256" key="2">
    <source>
        <dbReference type="ARBA" id="ARBA00005988"/>
    </source>
</evidence>
<evidence type="ECO:0000313" key="9">
    <source>
        <dbReference type="EMBL" id="ABJ87507.1"/>
    </source>
</evidence>
<dbReference type="GO" id="GO:0004181">
    <property type="term" value="F:metallocarboxypeptidase activity"/>
    <property type="evidence" value="ECO:0007669"/>
    <property type="project" value="InterPro"/>
</dbReference>
<sequence precursor="true">MRSKCLPLVAVFIPLCMAQVPTPESVLGHKPGDDFYLANYQESRNYFRKLAAASDRIKLITVGKTTRGLDWEIAIISSPKNLADLDHYKLTSQRLARGRGLDDEAAHKLAREGKAIVHIDGGLHSTEVAGAQQSIALAYKLVSTQGDPEIDSILDNVILMLWPTLNPDGQDEVVSWYRKNLGTPYEVSPLPDLYQEYVGHDNNRDGYMNNMLESRDVTRTELEWDPVVFYCHHQTAPFPTRIFIPPFTEPISSNIHPLMARWLNVMGIDMAAYLDGHGMPGAVHRVGFDNWYPGFLDFTHIFRNSISFFTETALYSYATPHFYTVNDFPRDRQQLRSEIFYSSPWKGGWWRLGDAVRYMLGASMSVLDTAAKHRETLLYNRYQAARDNMERFRQEPPYAYVIPQEQRDLPAAAILVDKLLINGIEVHQASETFAANGRDYRKAWVVLMDQPFSPLVKELFEAQQWPDLRTTPNGPPQRPYDVSGWTLPMQMGVEVATVLQPVTPAQRATLKQVETTPTPAGGVQGTGTVFTVSRNSNASFKVLNQALAAGGQASFAKGDVVIAGLELNRATDLARKNGVTFQAAAKAPADAITIKKPRLGLYRPWSASIDEGWTRWILEEYGFAPVTVRNGDVQAGHLRERFDTLLIADASPRQLMDGFAAGTVPGEYSGGLGESGAAALRDFVREGGTLIAFNNATQFAIDQFHLPVTNVLAAATPDQFYCSGSLLRVELRDPAHAAVQGLPREPVVMFERGPAFDTKAGFRGAVLAGYSRDRNPLESGYILHPERIQGKAAALEVFFGEGRVYLIGFRPQWRGQSHGTYKFFFNAIYDSPASARPTTPARAAGGAAAPDPVRAMSARVRADLGAILLQNRAFFAARGQAAVDERAKLNAAVDAFEKDRIQEVQDMMGGLDEAGRKKASDLVRAMRRAAADLRTKEVEAGLDADGLAEKYGVE</sequence>
<keyword evidence="3" id="KW-0645">Protease</keyword>
<dbReference type="Gene3D" id="3.40.630.10">
    <property type="entry name" value="Zn peptidases"/>
    <property type="match status" value="1"/>
</dbReference>
<dbReference type="AlphaFoldDB" id="Q01S63"/>
<comment type="cofactor">
    <cofactor evidence="1">
        <name>Zn(2+)</name>
        <dbReference type="ChEBI" id="CHEBI:29105"/>
    </cofactor>
</comment>
<dbReference type="InParanoid" id="Q01S63"/>
<dbReference type="InterPro" id="IPR000834">
    <property type="entry name" value="Peptidase_M14"/>
</dbReference>
<dbReference type="SUPFAM" id="SSF52317">
    <property type="entry name" value="Class I glutamine amidotransferase-like"/>
    <property type="match status" value="1"/>
</dbReference>
<dbReference type="PANTHER" id="PTHR11705:SF143">
    <property type="entry name" value="SLL0236 PROTEIN"/>
    <property type="match status" value="1"/>
</dbReference>
<keyword evidence="4" id="KW-0378">Hydrolase</keyword>
<reference evidence="9" key="1">
    <citation type="submission" date="2006-10" db="EMBL/GenBank/DDBJ databases">
        <title>Complete sequence of Solibacter usitatus Ellin6076.</title>
        <authorList>
            <consortium name="US DOE Joint Genome Institute"/>
            <person name="Copeland A."/>
            <person name="Lucas S."/>
            <person name="Lapidus A."/>
            <person name="Barry K."/>
            <person name="Detter J.C."/>
            <person name="Glavina del Rio T."/>
            <person name="Hammon N."/>
            <person name="Israni S."/>
            <person name="Dalin E."/>
            <person name="Tice H."/>
            <person name="Pitluck S."/>
            <person name="Thompson L.S."/>
            <person name="Brettin T."/>
            <person name="Bruce D."/>
            <person name="Han C."/>
            <person name="Tapia R."/>
            <person name="Gilna P."/>
            <person name="Schmutz J."/>
            <person name="Larimer F."/>
            <person name="Land M."/>
            <person name="Hauser L."/>
            <person name="Kyrpides N."/>
            <person name="Mikhailova N."/>
            <person name="Janssen P.H."/>
            <person name="Kuske C.R."/>
            <person name="Richardson P."/>
        </authorList>
    </citation>
    <scope>NUCLEOTIDE SEQUENCE</scope>
    <source>
        <strain evidence="9">Ellin6076</strain>
    </source>
</reference>
<keyword evidence="6" id="KW-0482">Metalloprotease</keyword>
<comment type="similarity">
    <text evidence="2">Belongs to the peptidase M14 family.</text>
</comment>
<dbReference type="GO" id="GO:0008270">
    <property type="term" value="F:zinc ion binding"/>
    <property type="evidence" value="ECO:0007669"/>
    <property type="project" value="InterPro"/>
</dbReference>
<dbReference type="InterPro" id="IPR029062">
    <property type="entry name" value="Class_I_gatase-like"/>
</dbReference>
<accession>Q01S63</accession>
<evidence type="ECO:0000256" key="5">
    <source>
        <dbReference type="ARBA" id="ARBA00022833"/>
    </source>
</evidence>
<organism evidence="9">
    <name type="scientific">Solibacter usitatus (strain Ellin6076)</name>
    <dbReference type="NCBI Taxonomy" id="234267"/>
    <lineage>
        <taxon>Bacteria</taxon>
        <taxon>Pseudomonadati</taxon>
        <taxon>Acidobacteriota</taxon>
        <taxon>Terriglobia</taxon>
        <taxon>Bryobacterales</taxon>
        <taxon>Solibacteraceae</taxon>
        <taxon>Candidatus Solibacter</taxon>
    </lineage>
</organism>
<dbReference type="Pfam" id="PF00246">
    <property type="entry name" value="Peptidase_M14"/>
    <property type="match status" value="1"/>
</dbReference>
<evidence type="ECO:0000256" key="3">
    <source>
        <dbReference type="ARBA" id="ARBA00022670"/>
    </source>
</evidence>
<keyword evidence="5" id="KW-0862">Zinc</keyword>
<dbReference type="eggNOG" id="COG2866">
    <property type="taxonomic scope" value="Bacteria"/>
</dbReference>
<keyword evidence="7" id="KW-0732">Signal</keyword>
<evidence type="ECO:0000256" key="7">
    <source>
        <dbReference type="SAM" id="SignalP"/>
    </source>
</evidence>
<dbReference type="STRING" id="234267.Acid_6585"/>
<protein>
    <recommendedName>
        <fullName evidence="8">Peptidase M14 domain-containing protein</fullName>
    </recommendedName>
</protein>